<evidence type="ECO:0000313" key="14">
    <source>
        <dbReference type="Proteomes" id="UP001630127"/>
    </source>
</evidence>
<evidence type="ECO:0000256" key="4">
    <source>
        <dbReference type="ARBA" id="ARBA00017143"/>
    </source>
</evidence>
<comment type="caution">
    <text evidence="13">The sequence shown here is derived from an EMBL/GenBank/DDBJ whole genome shotgun (WGS) entry which is preliminary data.</text>
</comment>
<evidence type="ECO:0000256" key="3">
    <source>
        <dbReference type="ARBA" id="ARBA00007188"/>
    </source>
</evidence>
<dbReference type="Proteomes" id="UP001630127">
    <property type="component" value="Unassembled WGS sequence"/>
</dbReference>
<feature type="compositionally biased region" description="Polar residues" evidence="11">
    <location>
        <begin position="5060"/>
        <end position="5074"/>
    </location>
</feature>
<evidence type="ECO:0000256" key="7">
    <source>
        <dbReference type="ARBA" id="ARBA00023186"/>
    </source>
</evidence>
<feature type="compositionally biased region" description="Acidic residues" evidence="11">
    <location>
        <begin position="4793"/>
        <end position="4825"/>
    </location>
</feature>
<dbReference type="EMBL" id="JBJUIK010000011">
    <property type="protein sequence ID" value="KAL3511644.1"/>
    <property type="molecule type" value="Genomic_DNA"/>
</dbReference>
<dbReference type="CDD" id="cd00009">
    <property type="entry name" value="AAA"/>
    <property type="match status" value="2"/>
</dbReference>
<dbReference type="PROSITE" id="PS50234">
    <property type="entry name" value="VWFA"/>
    <property type="match status" value="1"/>
</dbReference>
<comment type="function">
    <text evidence="9">Nuclear chaperone required for maturation and nuclear export of pre-60S ribosome subunits.</text>
</comment>
<dbReference type="GO" id="GO:0005654">
    <property type="term" value="C:nucleoplasm"/>
    <property type="evidence" value="ECO:0007669"/>
    <property type="project" value="UniProtKB-SubCell"/>
</dbReference>
<feature type="compositionally biased region" description="Basic and acidic residues" evidence="11">
    <location>
        <begin position="4743"/>
        <end position="4759"/>
    </location>
</feature>
<protein>
    <recommendedName>
        <fullName evidence="4 9">Midasin</fullName>
    </recommendedName>
</protein>
<feature type="compositionally biased region" description="Basic and acidic residues" evidence="11">
    <location>
        <begin position="4767"/>
        <end position="4776"/>
    </location>
</feature>
<evidence type="ECO:0000256" key="9">
    <source>
        <dbReference type="PIRNR" id="PIRNR010340"/>
    </source>
</evidence>
<dbReference type="SMART" id="SM00382">
    <property type="entry name" value="AAA"/>
    <property type="match status" value="6"/>
</dbReference>
<evidence type="ECO:0000256" key="2">
    <source>
        <dbReference type="ARBA" id="ARBA00004642"/>
    </source>
</evidence>
<evidence type="ECO:0000259" key="12">
    <source>
        <dbReference type="PROSITE" id="PS50234"/>
    </source>
</evidence>
<dbReference type="InterPro" id="IPR041190">
    <property type="entry name" value="Midasin_AAA_lid_5"/>
</dbReference>
<feature type="region of interest" description="Disordered" evidence="11">
    <location>
        <begin position="4664"/>
        <end position="4977"/>
    </location>
</feature>
<dbReference type="GO" id="GO:0042254">
    <property type="term" value="P:ribosome biogenesis"/>
    <property type="evidence" value="ECO:0007669"/>
    <property type="project" value="UniProtKB-ARBA"/>
</dbReference>
<feature type="coiled-coil region" evidence="10">
    <location>
        <begin position="2905"/>
        <end position="2936"/>
    </location>
</feature>
<dbReference type="InterPro" id="IPR036465">
    <property type="entry name" value="vWFA_dom_sf"/>
</dbReference>
<proteinExistence type="inferred from homology"/>
<dbReference type="GO" id="GO:0005730">
    <property type="term" value="C:nucleolus"/>
    <property type="evidence" value="ECO:0007669"/>
    <property type="project" value="UniProtKB-SubCell"/>
</dbReference>
<gene>
    <name evidence="13" type="ORF">ACH5RR_024361</name>
</gene>
<keyword evidence="6 9" id="KW-0067">ATP-binding</keyword>
<evidence type="ECO:0000313" key="13">
    <source>
        <dbReference type="EMBL" id="KAL3511644.1"/>
    </source>
</evidence>
<feature type="compositionally biased region" description="Polar residues" evidence="11">
    <location>
        <begin position="4842"/>
        <end position="4852"/>
    </location>
</feature>
<dbReference type="SUPFAM" id="SSF53300">
    <property type="entry name" value="vWA-like"/>
    <property type="match status" value="1"/>
</dbReference>
<feature type="compositionally biased region" description="Basic and acidic residues" evidence="11">
    <location>
        <begin position="5030"/>
        <end position="5055"/>
    </location>
</feature>
<dbReference type="PANTHER" id="PTHR48103:SF2">
    <property type="entry name" value="MIDASIN"/>
    <property type="match status" value="1"/>
</dbReference>
<evidence type="ECO:0000256" key="6">
    <source>
        <dbReference type="ARBA" id="ARBA00022840"/>
    </source>
</evidence>
<keyword evidence="14" id="KW-1185">Reference proteome</keyword>
<feature type="compositionally biased region" description="Polar residues" evidence="11">
    <location>
        <begin position="4929"/>
        <end position="4944"/>
    </location>
</feature>
<feature type="compositionally biased region" description="Basic and acidic residues" evidence="11">
    <location>
        <begin position="4853"/>
        <end position="4870"/>
    </location>
</feature>
<dbReference type="Pfam" id="PF17865">
    <property type="entry name" value="AAA_lid_5"/>
    <property type="match status" value="1"/>
</dbReference>
<name>A0ABD2YZ57_9GENT</name>
<feature type="region of interest" description="Disordered" evidence="11">
    <location>
        <begin position="4589"/>
        <end position="4616"/>
    </location>
</feature>
<dbReference type="InterPro" id="IPR003593">
    <property type="entry name" value="AAA+_ATPase"/>
</dbReference>
<dbReference type="InterPro" id="IPR048617">
    <property type="entry name" value="MDN1_AAA_lid_4"/>
</dbReference>
<keyword evidence="5 9" id="KW-0547">Nucleotide-binding</keyword>
<accession>A0ABD2YZ57</accession>
<keyword evidence="8 9" id="KW-0539">Nucleus</keyword>
<sequence length="5440" mass="618856">MAIDGSFNLHSELERFLSRCPRLASIPEFNYLLKKGNKVTEEEVVKAVGQLFLHPNYTIPLVGCFRPIVHKVVERAVSLLRLVPYLGSNSDDSMVEFNEDKFLREDEDLDGAELMHVVDVYARTGKGLNLHELACLAFCRALDMVPFVLRPVLDYFHFAPAAFELIRLMEYSCKELVLTGSRVLNVIRASYRFLLAEPGVFTTLWDWSCFLDFVQLLADIKLHEDEELKRNVLDLRWCSIQILSVVLKINDRTSSNFCHGSDEAFLCLLRWQEFCQDISLEKAGWYLENSAVRQLDARVEILNPDLKNFSNSSPVFSSEFHGISSPDWSISQVTWRSGNPFILTAALKKSFEMVFLATSQRWPVLLYGPAGAGKTALINKLAQDQGSQVLSIHMDEQIDGKTLLGSYVCTEQPGEFRWQPGSLTQAVSNGFWVVFEDIDKAPPDVQSILLPLLDGASSFLTGHGEAIRVHEGFRLFSTVTSSKLDISSVGEGKNSLTGLWRRVMIGSPGERDLLNIVSAWYPELDPLAGKLIGTFKRMNQLAGFPFAKTASLSSHGRFSLRDLLKWCRRIAGLRLTSREDGLSSSSSIYKEAVDVFAAFSTSVDNRLAMMKEIARLWTVPIVETLYPVNKPVIQDLQSDSHIGRIILNRTQIRSGHDKKPFVEIRSSVHVLERIACSVKFNEPVLLVGETGAGKTTLVQSLAARIGQKLTVLNLSQQSDVADLLGGFRPIDAQSVLIPLYKEFENLFISTFSSKDNGEFLAHLRKFIVDKNWKMLVTGFQKGVKKIVEIGKCGSGNKRKRPLGEEVLRGWDNFSLKLDRARAQISGSGGMIFSFVEGAFVTALKNGEWILLDEVNLAPPETLQRIIGVLEEEKGSLCLAERGDISYIPRHPNFRIFACMNPATDAGKRDLPFSLRGRFTEYFVDDVLDDEDLMLFINQYMDDFHSNGELVSKIVHFYKAAKKESQERLQDGANQKPQYSLRSLYRALEYTGKARKKFGFQKAFYDGFCMFFLTLLDEPSAKLMNQLISSYLLGGKMPQQVPFDAYLMVRGNSCSDPLVESYVLTKSVKDHLSNLARAIFVGRYPVLLQGPTSSGKTSLVQYLAAITGHEFVRINNHEHTDLQEYLGSYITDSSGKLVFHEGVLVKAIRNGQWIVLDELNLAPSDVLEALNRLLDDNRELYIPELREVVRAHPDFMLFATQNPPNIYGGRKMLSRAFRNRFVEIHVEEIPEGELSIILEQRCKVPASYAKKMVDVMKNLQLHRQSSKVFAGKQGYITPRDLFRWANRFRVFGSSYEDLARDGYYLLAERLRDDNERRVVQEVLETQLHVKLAKDEMYKLDEQDGEKIVWTRSMCRLYFLVERCYKLREPVLLVGETGGGKTTVCQLLSVLLPSKLHILNCHQYTETSDFLGGFYPVRERSRVASKFKYLCEDLVRSKAFVNYPGELDISSDINQASLTLDKISLIINGYRQGLISHPDVSVQELDSIENINADLAKLYNKWQTIFIWQDGPLVEAMKKGDLFLVDEISLADDSVLERLNSVLEPERKLSLAEKGGSDLEIITAHTNFFLLATMNPGGDFGKKELSPALRNRFTEIWVPPVSDLNELRCIGLEKISNPQRTGIVDVMLTFWEWFNHLETGRMLTVRDFLSWVSFVNVTEEFLEPENALLHGAFLVLLDGLSLGSNFSKIEAAGLRKKYLSFLLNQLEAYQRSLNLSKLSTLEYYGWSDPDNSADTLGAEVDSMQCDNRFGIHPFYIERGEDNCEARGFEFLAPTTRRNALRVLRAMQLAKPVLLEGSPGVGKTSLVVAIGKFSGHKVVRINLSEQTDIMDLLGSDLPVESDEGIQFSWCDGILLQALKEGSWVLLDELNLAPQSVLEGLNAILDHRAEVFIPELGLTFKCPSSFRVFACQNPTYQGGGRKGLPKSFLNRFTKVYVDELNEDDYLSICTSLYPSIPRSILQKLVLFNKQLFEDTMFYHKFAQDGSPWEFNLRDVIRSCEMIQGAHEKSKSYCFLNTVYVQRMRTPSDRLEVIKLYEQVFGIKPFINPFPRVQINPQNLVVGSISIQRNPYQACGFFNSQLKILPGLLNSLEAVTHCVRHQWLCILVGPPSSGKTSLIRLLAQLTGNVLNELNLSSATDTSELLGCFEQHNAFRNYRIVIAQVERYVNEYSSLLLESSTEGFIRNKDLLSRWLEFLASIDCDLSRSSTSTNIETWRTKCLNSVPLLVEIIENLKFYVEKNILPVSWSCRDLDRTLVTIRKLQESSSRRQYSAKFEWITGLLIKAIENGEWIVLDNANLCNPTVLDRINSLVEQSGSITVNECGTVDGKPLVLHPHPQFRMFLTVNPSFGEVSRAMRNRGVEVYLMQPFWLLEGKCNDNIDEAERRDAKRFIVLSGIAYGKLVDSMAKVHIYAKNEGAKFNARITYLELARWVQLFKQLISSGNQPIWSLQVSWEHSYLSSLGEGEGKDIVAHAMCSCLSVGDLSSIDKFQDSLICLPGGWPAPLNSMDFVLYPRETCVRRNCMFLEFLGVESASYSFSLSKFSKEQALIACGSKRIYLMDVRRLYHMMFPTASSDMVADNDVRKQFNLDLAEKVLFFAANWTIEQAMESDIELYLCWFSWFASRLEAFCLFFNFFVDILKKELKHPVWDQIFQCRRELLCHNSIDVDAFPIPILSTDLVDLSASNEELKSVAKLLMNSIKSVGLVRLSYQQWRSEKQYVHSQRTKHYQPLLKSLRIVEKHVLKLLLVSPSFDILFQLYNSHLENHMLFWNGIISSQFELIAISWQSLLKSTARIREFCSKEVDNFLKEIKIVDHLFPDSLRLQKSLLWVHGGHPYMPPSGDIYQKHCELVKLCELVWPRKPKFWEMCGTDVSVEVVLSSNSELRFLAMQGFSMLAYFIGKADEADCDIVQQLEEMYQLLLRRLEFEKHKLEANIMKSKQTSYRVDSSVCCSFPPDLLCRRSGFISWLEELPIRDDTSFLHDMVLLHELSRIALLDMKEQHEDLSNFAGHMGCALNFSINFSSRPPMDLIPHQKILWIVDAWSSVPAAKAKVASFVLEMWFRWHRFLWMHYPVPQDDTSRHYANGILLPSRLFRPLKTETVKQILQNISAIEDYPVHGLKLRVASHDLWQGCPSTVDIKDFLLSAARSLFQQIIYSHVKSFEADNYAKIKCFFNSFLTNAINKDDLKVVLSLLDSSNHNIFTSLLDPLVNPLLCGLYLPCAPDNWVFTLACVWLRIGCLRYHLLTLCSELDPAVKYSIKYSQMMEKSASLELEIEVRKECALLAGSFQLREADDYRAELLENLHAELKRMRSRIVFRSDPGKFKRLKHELDEFLKRVTDSVSWINNLESMHVEKIIDQIQNWQETATSFIERLSEEYSAYLDVIEPVQVAIYEMKLGLSLLLSSSLGNKILKRICQHDMDSVLATVHSFMRFPRIFSSKAVSVKIESWQKKLTSCGIEWPSDIVALDLKLLENLVVFTRDVNSDRVTSVLHFRTAIYKNILLRVAHFTSVVHLLDNASFTLVDKIFGELASSWMHMKHQVKKKEDDEGQQFKFRPREFRIENIIDLDISTLQSSVAGESFAEWQELLAEEEFMEKIKIDKVHETVEEDLNTMDESILNEIADIHNQLFGYVDLNENPGILEVSDKDKLSTFIDSYSLGERMIRSLEGIIFSNFDSKLLPEHILRICLEHEHQFVTHKTGHAYNFYKDSNAPMMAKMVEPLANLKQHVLVLLNEWHGHPALQKILDTIEMVLAIPLTTPLAKALSGLQFLLNRVWALQETVAKVPLSDYLKPIFAVVSSFQKLEFESWPALLDEVQVEFEINAGRLWFPLYSVLQCGHSADIDEDDEYMIQSLDEFIHLSTIGEFKRRLQLLLAFHGQIRSGLCRGSYSSPCHVKILKILYNIFGFYVQFLPKIVEHIEADRRIIEMELKDHKKLCRWEHCDDHLSMENSRRARQKLRKIVDKYTELLKQPVTLFFTQETVRKGVTQSTGGPSLADSFDSDRKLLDLVYNLTKLKNEDRLSWFFDSQKKVDLVLQSSQLARQIEIDFSDVSLKDVEEGTHFIKDSVPPQFMLEKGKQIWDTIGEVCKTIIDCGDLWRDENKHFGKRRVLSDLLKLLESCGLSKHRSTSTELNTNKSRYWILQPSNDVRHLLMKDGPSNGDADVAALSNLKSLNSESMEGEWKMANKFYFKGIASMHVLQQICLNFHKDFTLEQVKRATSFVDHLITIQQDQRVAAYGFAEKLQCLRECVWPLANLFSGFLTDPSGCEWSFTPNQLVVFNCMWQQKQLLDNLSTILCDVRLLVQTVERNHLNSCLNINGTAKQIFCLIEKYVPAFQTSKDLLDLHLLGDKKVTANAGSLLQPFGVTKQMEQLVNGIFRLIRTFEENLSAFGRKDREEGTLGTVITLIFGHFTDIFEEASIVYKQYSCDLKARNQCENVAEDVNQPEPNIIRCEVGFHDELKKINQSISDAFRGMVILRNGPSFDEETLRNISEWESLFETDIQCLKLDFICAELVKITNYAGEMLNHYTNTNPRICSLVGAHLRHLYSLLNMILAFGDGLLHDFLSMHSMVSIMAHVLADVFASLFAKGFGIPDDQINDSGNEAKQEASGTGMGEGAGLNDVSDQINDEDQLLGTSEKPNEEQDGLSDAPSKNVKGIEMEHDFAADIVSVSEESEDDDHDDNGDEQLESAIGETGADGEIAKEKPWNKDDDENPTGTEEKYETGPSVEDNQTNDKELRAKEDPTSAADDAGEKTTEEFDKQEEKGTEAAPDVMEDMKMDKEDAFSDPSALNLDEPNQGFNEEENDEDEVNDTEVLDEIEELHDSADTEDGEERTDLKDETLDDKGSNHLAEQSKTSNQGNDHENDTEMDPVEPKPLKEPSQLRSFDHVDEEVPTFQSAYSTEVEPSAVDLGDAAPEAKWSNGSDLQDDLVPMRGLPNSSATELSVTDTSNGRKLGNSHFEPPIPPQDSSVQKVQPNPLRSVGDALDGWKQRVKVSVDLEDNDIEAGDVDDENANEYGYTAEFEKGTAQALGPATADQIDKNMCEKDLDKDSGMKGMEDHGSDMEIENQPSDSRPIQSSSLNRKNDIEKWSEKLELEQPEESTEIHSNHDDKMKFSQSLVSVKRSYLSEDINQLSKLSMSDTELGKASSLEEITTDIRENAAILWRRYELLTTRLSQELAEQLRLVMEPTLASKLQGDYKTGKRINMKKVIPYVASHYRKDKIWLRRTRPNKRDYQVVIAVDDSRSMQESRCGNVAVEALVTVCRAMSQLEVGNLAVASFGKKGNIRLLHDFDQPFTGEAGIKMISSLTFKQENTIADEPVVDLLKYLNNMLDAAVANARLPSGHNPLQQLVLIIADGRFHEKENLKRCVRDILSKKRMVAFLLLDSPEESIMDLMEATFQGGNVKFSKYLDSFPFPYYVVLKNIEALPRTLADLLRQWFELMQYSRD</sequence>
<dbReference type="Gene3D" id="3.40.50.300">
    <property type="entry name" value="P-loop containing nucleotide triphosphate hydrolases"/>
    <property type="match status" value="7"/>
</dbReference>
<feature type="compositionally biased region" description="Acidic residues" evidence="11">
    <location>
        <begin position="4665"/>
        <end position="4680"/>
    </location>
</feature>
<dbReference type="FunFam" id="3.40.50.300:FF:001861">
    <property type="entry name" value="Midasin"/>
    <property type="match status" value="1"/>
</dbReference>
<organism evidence="13 14">
    <name type="scientific">Cinchona calisaya</name>
    <dbReference type="NCBI Taxonomy" id="153742"/>
    <lineage>
        <taxon>Eukaryota</taxon>
        <taxon>Viridiplantae</taxon>
        <taxon>Streptophyta</taxon>
        <taxon>Embryophyta</taxon>
        <taxon>Tracheophyta</taxon>
        <taxon>Spermatophyta</taxon>
        <taxon>Magnoliopsida</taxon>
        <taxon>eudicotyledons</taxon>
        <taxon>Gunneridae</taxon>
        <taxon>Pentapetalae</taxon>
        <taxon>asterids</taxon>
        <taxon>lamiids</taxon>
        <taxon>Gentianales</taxon>
        <taxon>Rubiaceae</taxon>
        <taxon>Cinchonoideae</taxon>
        <taxon>Cinchoneae</taxon>
        <taxon>Cinchona</taxon>
    </lineage>
</organism>
<evidence type="ECO:0000256" key="11">
    <source>
        <dbReference type="SAM" id="MobiDB-lite"/>
    </source>
</evidence>
<feature type="compositionally biased region" description="Basic and acidic residues" evidence="11">
    <location>
        <begin position="4725"/>
        <end position="4736"/>
    </location>
</feature>
<dbReference type="PANTHER" id="PTHR48103">
    <property type="entry name" value="MIDASIN-RELATED"/>
    <property type="match status" value="1"/>
</dbReference>
<dbReference type="Pfam" id="PF07728">
    <property type="entry name" value="AAA_5"/>
    <property type="match status" value="7"/>
</dbReference>
<dbReference type="PIRSF" id="PIRSF010340">
    <property type="entry name" value="Midasin"/>
    <property type="match status" value="1"/>
</dbReference>
<dbReference type="SUPFAM" id="SSF52540">
    <property type="entry name" value="P-loop containing nucleoside triphosphate hydrolases"/>
    <property type="match status" value="6"/>
</dbReference>
<keyword evidence="7 9" id="KW-0143">Chaperone</keyword>
<dbReference type="PROSITE" id="PS00675">
    <property type="entry name" value="SIGMA54_INTERACT_1"/>
    <property type="match status" value="1"/>
</dbReference>
<feature type="compositionally biased region" description="Basic and acidic residues" evidence="11">
    <location>
        <begin position="4826"/>
        <end position="4839"/>
    </location>
</feature>
<keyword evidence="10" id="KW-0175">Coiled coil</keyword>
<dbReference type="FunFam" id="3.40.50.300:FF:001368">
    <property type="entry name" value="Midasin"/>
    <property type="match status" value="1"/>
</dbReference>
<dbReference type="FunFam" id="3.40.50.300:FF:001384">
    <property type="entry name" value="Midasin"/>
    <property type="match status" value="1"/>
</dbReference>
<dbReference type="InterPro" id="IPR011704">
    <property type="entry name" value="ATPase_dyneun-rel_AAA"/>
</dbReference>
<feature type="region of interest" description="Disordered" evidence="11">
    <location>
        <begin position="5021"/>
        <end position="5076"/>
    </location>
</feature>
<evidence type="ECO:0000256" key="1">
    <source>
        <dbReference type="ARBA" id="ARBA00004604"/>
    </source>
</evidence>
<dbReference type="InterPro" id="IPR025662">
    <property type="entry name" value="Sigma_54_int_dom_ATP-bd_1"/>
</dbReference>
<feature type="domain" description="VWFA" evidence="12">
    <location>
        <begin position="5228"/>
        <end position="5428"/>
    </location>
</feature>
<dbReference type="InterPro" id="IPR002035">
    <property type="entry name" value="VWF_A"/>
</dbReference>
<dbReference type="GO" id="GO:0005524">
    <property type="term" value="F:ATP binding"/>
    <property type="evidence" value="ECO:0007669"/>
    <property type="project" value="UniProtKB-KW"/>
</dbReference>
<comment type="similarity">
    <text evidence="3 9">Belongs to the midasin family.</text>
</comment>
<dbReference type="Pfam" id="PF17867">
    <property type="entry name" value="AAA_lid_7"/>
    <property type="match status" value="3"/>
</dbReference>
<comment type="subcellular location">
    <subcellularLocation>
        <location evidence="1">Nucleus</location>
        <location evidence="1">Nucleolus</location>
    </subcellularLocation>
    <subcellularLocation>
        <location evidence="2">Nucleus</location>
        <location evidence="2">Nucleoplasm</location>
    </subcellularLocation>
</comment>
<dbReference type="InterPro" id="IPR040848">
    <property type="entry name" value="AAA_lid_7"/>
</dbReference>
<reference evidence="13 14" key="1">
    <citation type="submission" date="2024-11" db="EMBL/GenBank/DDBJ databases">
        <title>A near-complete genome assembly of Cinchona calisaya.</title>
        <authorList>
            <person name="Lian D.C."/>
            <person name="Zhao X.W."/>
            <person name="Wei L."/>
        </authorList>
    </citation>
    <scope>NUCLEOTIDE SEQUENCE [LARGE SCALE GENOMIC DNA]</scope>
    <source>
        <tissue evidence="13">Nenye</tissue>
    </source>
</reference>
<dbReference type="FunFam" id="3.40.50.300:FF:000142">
    <property type="entry name" value="Midasin"/>
    <property type="match status" value="1"/>
</dbReference>
<dbReference type="InterPro" id="IPR027417">
    <property type="entry name" value="P-loop_NTPase"/>
</dbReference>
<dbReference type="FunFam" id="3.40.50.300:FF:000582">
    <property type="entry name" value="Midasin"/>
    <property type="match status" value="1"/>
</dbReference>
<dbReference type="FunFam" id="3.40.50.410:FF:000114">
    <property type="entry name" value="Midasin"/>
    <property type="match status" value="1"/>
</dbReference>
<evidence type="ECO:0000256" key="10">
    <source>
        <dbReference type="SAM" id="Coils"/>
    </source>
</evidence>
<feature type="compositionally biased region" description="Basic and acidic residues" evidence="11">
    <location>
        <begin position="4692"/>
        <end position="4701"/>
    </location>
</feature>
<dbReference type="InterPro" id="IPR012099">
    <property type="entry name" value="Midasin"/>
</dbReference>
<evidence type="ECO:0000256" key="5">
    <source>
        <dbReference type="ARBA" id="ARBA00022741"/>
    </source>
</evidence>
<dbReference type="Pfam" id="PF21108">
    <property type="entry name" value="MDN1_4th"/>
    <property type="match status" value="1"/>
</dbReference>
<evidence type="ECO:0000256" key="8">
    <source>
        <dbReference type="ARBA" id="ARBA00023242"/>
    </source>
</evidence>